<dbReference type="AlphaFoldDB" id="A0A5N5IY53"/>
<dbReference type="PROSITE" id="PS51257">
    <property type="entry name" value="PROKAR_LIPOPROTEIN"/>
    <property type="match status" value="1"/>
</dbReference>
<name>A0A5N5IY53_9FLAO</name>
<dbReference type="InterPro" id="IPR013320">
    <property type="entry name" value="ConA-like_dom_sf"/>
</dbReference>
<dbReference type="Pfam" id="PF13385">
    <property type="entry name" value="Laminin_G_3"/>
    <property type="match status" value="2"/>
</dbReference>
<dbReference type="PANTHER" id="PTHR42535">
    <property type="entry name" value="OOKINETE PROTEIN, PUTATIVE-RELATED"/>
    <property type="match status" value="1"/>
</dbReference>
<feature type="signal peptide" evidence="1">
    <location>
        <begin position="1"/>
        <end position="21"/>
    </location>
</feature>
<evidence type="ECO:0000256" key="1">
    <source>
        <dbReference type="SAM" id="SignalP"/>
    </source>
</evidence>
<evidence type="ECO:0000313" key="2">
    <source>
        <dbReference type="EMBL" id="KAB5492103.1"/>
    </source>
</evidence>
<dbReference type="OrthoDB" id="950827at2"/>
<dbReference type="GO" id="GO:0004553">
    <property type="term" value="F:hydrolase activity, hydrolyzing O-glycosyl compounds"/>
    <property type="evidence" value="ECO:0007669"/>
    <property type="project" value="UniProtKB-ARBA"/>
</dbReference>
<dbReference type="SUPFAM" id="SSF49899">
    <property type="entry name" value="Concanavalin A-like lectins/glucanases"/>
    <property type="match status" value="2"/>
</dbReference>
<dbReference type="Proteomes" id="UP000319204">
    <property type="component" value="Unassembled WGS sequence"/>
</dbReference>
<proteinExistence type="predicted"/>
<comment type="caution">
    <text evidence="2">The sequence shown here is derived from an EMBL/GenBank/DDBJ whole genome shotgun (WGS) entry which is preliminary data.</text>
</comment>
<keyword evidence="3" id="KW-1185">Reference proteome</keyword>
<evidence type="ECO:0000313" key="3">
    <source>
        <dbReference type="Proteomes" id="UP000319204"/>
    </source>
</evidence>
<dbReference type="GO" id="GO:0005975">
    <property type="term" value="P:carbohydrate metabolic process"/>
    <property type="evidence" value="ECO:0007669"/>
    <property type="project" value="UniProtKB-ARBA"/>
</dbReference>
<dbReference type="PANTHER" id="PTHR42535:SF2">
    <property type="entry name" value="CHROMOSOME UNDETERMINED SCAFFOLD_146, WHOLE GENOME SHOTGUN SEQUENCE"/>
    <property type="match status" value="1"/>
</dbReference>
<dbReference type="Gene3D" id="2.60.40.10">
    <property type="entry name" value="Immunoglobulins"/>
    <property type="match status" value="1"/>
</dbReference>
<keyword evidence="1" id="KW-0732">Signal</keyword>
<dbReference type="InterPro" id="IPR013783">
    <property type="entry name" value="Ig-like_fold"/>
</dbReference>
<reference evidence="2" key="1">
    <citation type="submission" date="2019-10" db="EMBL/GenBank/DDBJ databases">
        <title>Muricauda hadale sp. nov., a piezophilic bacterium isolated from hadopelagic water of the Mariana Trench.</title>
        <authorList>
            <person name="Wei Y."/>
        </authorList>
    </citation>
    <scope>NUCLEOTIDE SEQUENCE [LARGE SCALE GENOMIC DNA]</scope>
    <source>
        <strain evidence="2">MT-229</strain>
    </source>
</reference>
<dbReference type="RefSeq" id="WP_151889242.1">
    <property type="nucleotide sequence ID" value="NZ_VNIK02000001.1"/>
</dbReference>
<dbReference type="Gene3D" id="2.60.120.200">
    <property type="match status" value="2"/>
</dbReference>
<protein>
    <submittedName>
        <fullName evidence="2">LamG domain-containing protein</fullName>
    </submittedName>
</protein>
<gene>
    <name evidence="2" type="ORF">FOT42_003895</name>
</gene>
<dbReference type="EMBL" id="VNIK02000001">
    <property type="protein sequence ID" value="KAB5492103.1"/>
    <property type="molecule type" value="Genomic_DNA"/>
</dbReference>
<organism evidence="2 3">
    <name type="scientific">Flagellimonas hadalis</name>
    <dbReference type="NCBI Taxonomy" id="2597517"/>
    <lineage>
        <taxon>Bacteria</taxon>
        <taxon>Pseudomonadati</taxon>
        <taxon>Bacteroidota</taxon>
        <taxon>Flavobacteriia</taxon>
        <taxon>Flavobacteriales</taxon>
        <taxon>Flavobacteriaceae</taxon>
        <taxon>Flagellimonas</taxon>
    </lineage>
</organism>
<feature type="chain" id="PRO_5024280222" evidence="1">
    <location>
        <begin position="22"/>
        <end position="570"/>
    </location>
</feature>
<sequence>MKYTVKSIVFLLGLLVVSCNEGIDPITAVDAGVDETAPSIVINKPIDGFQLKVPEAVAAITIDFEVRDDIEISTVSVAMDGTEIASYTGFLDYRYFIKDDLVYDNVTTGVHTLTITATDIDGKTTTSSIDFEKTPPYVPIYDGEMFYMPFDGDFNEQVTITAATEVGSPSLAGGVSGNAYQGAADSYLRFPSADLAQGNEFSATFWLKIDPSDTRAGIINIAPAEPASPSDKPSGFGLIREGSADAQKFILLVGNGTNATWVNPGVPATIDPTLDEWVHFGISISATNAALYMNGELVGETAFTGIDWTGVGDLVIMSGDPNFNGWDHKTEKGQMDELRLFNKALSQQEIQKQVTESSSTFYLPFDGSYTEALSGENATEVGFPSLVGGVSGNAYQGAADSYLRFPSTGLAQGNEFSATFWLKVDPSDTRAGIINIAPAEPASPSDKPSGFGLIREGSADAQKFILLVGNGTNATWVNPGAPATIDPTLDEWVHFGISISATNAALYMNGELVGETAFTGIDWTGVGDLVIMSGDPNFSGWDHKTEKGQMDELRLYSKALTQEEIQNLIQ</sequence>
<accession>A0A5N5IY53</accession>